<keyword evidence="7" id="KW-0539">Nucleus</keyword>
<evidence type="ECO:0000256" key="4">
    <source>
        <dbReference type="ARBA" id="ARBA00022728"/>
    </source>
</evidence>
<feature type="compositionally biased region" description="Basic residues" evidence="8">
    <location>
        <begin position="196"/>
        <end position="211"/>
    </location>
</feature>
<comment type="caution">
    <text evidence="10">The sequence shown here is derived from an EMBL/GenBank/DDBJ whole genome shotgun (WGS) entry which is preliminary data.</text>
</comment>
<dbReference type="Pfam" id="PF10197">
    <property type="entry name" value="Cir_N"/>
    <property type="match status" value="1"/>
</dbReference>
<evidence type="ECO:0000256" key="7">
    <source>
        <dbReference type="ARBA" id="ARBA00023242"/>
    </source>
</evidence>
<evidence type="ECO:0000313" key="10">
    <source>
        <dbReference type="EMBL" id="KAF9885689.1"/>
    </source>
</evidence>
<dbReference type="SMART" id="SM01083">
    <property type="entry name" value="Cir_N"/>
    <property type="match status" value="1"/>
</dbReference>
<comment type="subcellular location">
    <subcellularLocation>
        <location evidence="1">Nucleus</location>
    </subcellularLocation>
</comment>
<keyword evidence="11" id="KW-1185">Reference proteome</keyword>
<dbReference type="InterPro" id="IPR019339">
    <property type="entry name" value="CIR_N_dom"/>
</dbReference>
<evidence type="ECO:0000256" key="2">
    <source>
        <dbReference type="ARBA" id="ARBA00006695"/>
    </source>
</evidence>
<dbReference type="PANTHER" id="PTHR16196:SF0">
    <property type="entry name" value="PRE-MRNA-SPLICING FACTOR CWC25 HOMOLOG"/>
    <property type="match status" value="1"/>
</dbReference>
<sequence>MGGDLNLKKSWHPSLLRNQERVWSEEKRALEERKRIDQLRRERDEERQIQELQRLQEESGKGRQQARVDWMYSAPSTATGHHSEEMEGYLLGKRRIDGILLKNDESKKLGKGAEFAGAQAAAPQIPVVNARDTMTKVLADPLLEIKRREQAAYETMVKEAARRGQVAVEGEARKEGRDRDRERDRRSSRNEDDSRRRHHRHSRSHRHRSRSRSPGESSHRRRREENNSQQPREDRDRRDHRDRDRRERDRGRDERDSRHQHDSNRRSRYRDEERHERPARRDSRSPSSPPHRQAESHRSEDRRNGQYEQQHRRDRDHRNRDRRDGRGAGAARNDRPREQRAGPGNHDQKTQDLEADRQRRLAEMMSNANDMEDTRRQHIADVTQMEEKQLVEDEKNRSERGRFVSGLHKQLQEDSLDDRIRRNRGGLSRMED</sequence>
<reference evidence="10" key="1">
    <citation type="journal article" date="2019" name="Beilstein J. Org. Chem.">
        <title>Nanangenines: drimane sesquiterpenoids as the dominant metabolite cohort of a novel Australian fungus, Aspergillus nanangensis.</title>
        <authorList>
            <person name="Lacey H.J."/>
            <person name="Gilchrist C.L.M."/>
            <person name="Crombie A."/>
            <person name="Kalaitzis J.A."/>
            <person name="Vuong D."/>
            <person name="Rutledge P.J."/>
            <person name="Turner P."/>
            <person name="Pitt J.I."/>
            <person name="Lacey E."/>
            <person name="Chooi Y.H."/>
            <person name="Piggott A.M."/>
        </authorList>
    </citation>
    <scope>NUCLEOTIDE SEQUENCE</scope>
    <source>
        <strain evidence="10">MST-FP2251</strain>
    </source>
</reference>
<feature type="compositionally biased region" description="Basic and acidic residues" evidence="8">
    <location>
        <begin position="372"/>
        <end position="402"/>
    </location>
</feature>
<evidence type="ECO:0000256" key="5">
    <source>
        <dbReference type="ARBA" id="ARBA00023054"/>
    </source>
</evidence>
<dbReference type="PANTHER" id="PTHR16196">
    <property type="entry name" value="CELL CYCLE CONTROL PROTEIN CWF25"/>
    <property type="match status" value="1"/>
</dbReference>
<reference evidence="10" key="2">
    <citation type="submission" date="2020-02" db="EMBL/GenBank/DDBJ databases">
        <authorList>
            <person name="Gilchrist C.L.M."/>
            <person name="Chooi Y.-H."/>
        </authorList>
    </citation>
    <scope>NUCLEOTIDE SEQUENCE</scope>
    <source>
        <strain evidence="10">MST-FP2251</strain>
    </source>
</reference>
<feature type="domain" description="CBF1-interacting co-repressor CIR N-terminal" evidence="9">
    <location>
        <begin position="10"/>
        <end position="46"/>
    </location>
</feature>
<keyword evidence="6" id="KW-0508">mRNA splicing</keyword>
<dbReference type="GO" id="GO:0005684">
    <property type="term" value="C:U2-type spliceosomal complex"/>
    <property type="evidence" value="ECO:0007669"/>
    <property type="project" value="TreeGrafter"/>
</dbReference>
<feature type="compositionally biased region" description="Basic and acidic residues" evidence="8">
    <location>
        <begin position="170"/>
        <end position="195"/>
    </location>
</feature>
<gene>
    <name evidence="10" type="primary">CWC25</name>
    <name evidence="10" type="ORF">FE257_012671</name>
</gene>
<name>A0AAD4GPW8_ASPNN</name>
<organism evidence="10 11">
    <name type="scientific">Aspergillus nanangensis</name>
    <dbReference type="NCBI Taxonomy" id="2582783"/>
    <lineage>
        <taxon>Eukaryota</taxon>
        <taxon>Fungi</taxon>
        <taxon>Dikarya</taxon>
        <taxon>Ascomycota</taxon>
        <taxon>Pezizomycotina</taxon>
        <taxon>Eurotiomycetes</taxon>
        <taxon>Eurotiomycetidae</taxon>
        <taxon>Eurotiales</taxon>
        <taxon>Aspergillaceae</taxon>
        <taxon>Aspergillus</taxon>
        <taxon>Aspergillus subgen. Circumdati</taxon>
    </lineage>
</organism>
<dbReference type="AlphaFoldDB" id="A0AAD4GPW8"/>
<keyword evidence="5" id="KW-0175">Coiled coil</keyword>
<accession>A0AAD4GPW8</accession>
<dbReference type="InterPro" id="IPR051376">
    <property type="entry name" value="CWC25_splicing_factor"/>
</dbReference>
<comment type="similarity">
    <text evidence="2">Belongs to the CWC25 family.</text>
</comment>
<evidence type="ECO:0000256" key="1">
    <source>
        <dbReference type="ARBA" id="ARBA00004123"/>
    </source>
</evidence>
<feature type="compositionally biased region" description="Basic and acidic residues" evidence="8">
    <location>
        <begin position="292"/>
        <end position="362"/>
    </location>
</feature>
<dbReference type="Pfam" id="PF12542">
    <property type="entry name" value="CWC25"/>
    <property type="match status" value="1"/>
</dbReference>
<feature type="compositionally biased region" description="Basic and acidic residues" evidence="8">
    <location>
        <begin position="223"/>
        <end position="284"/>
    </location>
</feature>
<proteinExistence type="inferred from homology"/>
<dbReference type="GO" id="GO:0000398">
    <property type="term" value="P:mRNA splicing, via spliceosome"/>
    <property type="evidence" value="ECO:0007669"/>
    <property type="project" value="TreeGrafter"/>
</dbReference>
<evidence type="ECO:0000313" key="11">
    <source>
        <dbReference type="Proteomes" id="UP001194746"/>
    </source>
</evidence>
<dbReference type="EMBL" id="VCAU01000091">
    <property type="protein sequence ID" value="KAF9885689.1"/>
    <property type="molecule type" value="Genomic_DNA"/>
</dbReference>
<protein>
    <submittedName>
        <fullName evidence="10">RNA-splicing factor</fullName>
    </submittedName>
</protein>
<evidence type="ECO:0000256" key="6">
    <source>
        <dbReference type="ARBA" id="ARBA00023187"/>
    </source>
</evidence>
<keyword evidence="4" id="KW-0747">Spliceosome</keyword>
<dbReference type="Proteomes" id="UP001194746">
    <property type="component" value="Unassembled WGS sequence"/>
</dbReference>
<dbReference type="InterPro" id="IPR022209">
    <property type="entry name" value="CWC25"/>
</dbReference>
<evidence type="ECO:0000259" key="9">
    <source>
        <dbReference type="SMART" id="SM01083"/>
    </source>
</evidence>
<feature type="region of interest" description="Disordered" evidence="8">
    <location>
        <begin position="157"/>
        <end position="432"/>
    </location>
</feature>
<evidence type="ECO:0000256" key="3">
    <source>
        <dbReference type="ARBA" id="ARBA00022664"/>
    </source>
</evidence>
<evidence type="ECO:0000256" key="8">
    <source>
        <dbReference type="SAM" id="MobiDB-lite"/>
    </source>
</evidence>
<keyword evidence="3" id="KW-0507">mRNA processing</keyword>